<reference evidence="13" key="1">
    <citation type="submission" date="2019-09" db="EMBL/GenBank/DDBJ databases">
        <title>Draft genome information of white flower Hibiscus syriacus.</title>
        <authorList>
            <person name="Kim Y.-M."/>
        </authorList>
    </citation>
    <scope>NUCLEOTIDE SEQUENCE [LARGE SCALE GENOMIC DNA]</scope>
    <source>
        <strain evidence="13">YM2019G1</strain>
    </source>
</reference>
<dbReference type="Gene3D" id="3.30.420.10">
    <property type="entry name" value="Ribonuclease H-like superfamily/Ribonuclease H"/>
    <property type="match status" value="1"/>
</dbReference>
<sequence length="738" mass="84052">MRLMHIVNQIQLYGEDLLNEKMVEKVMISVPQRFKAKILTIEESCDMSRLTIVDLVSKIEEQEQRVSMRANMASEDDFLAAHNGVKFNNLGKKLEGSRIRARLNFSVPFVISLATPKIFAGPRRNKQRSNLNNKQMPVRRTKSKANTLYFNSLDRSFKTNVKLGNGDTIQVQGKGSICVNTLQANDEVSNLWHKRVETCQLGKSHGLPFSHDGVMRANLKLELVHSDLCGPMKTPLLNGSKLKVLRIDNGGEYVSKEFNDFCKEVGIHHHLIVPHTPKQNGEKNDVQKHNIKPLTEEDVIVDDVESNEIENDFATTNTTDVEAEVVTIEKNDTWFLIDRPIDKNIMGVKWVYRIKFNYDGIIFRHKARLVVKGYAKIGGVDYGDMFAPVSRLNTIKLHIVIAGQMGWSVFHLYEYQVYKLKKALYGLKQAPRAWYYRIDSYLQKYGFQRRINEANLYLTKIENADLLIVCLYVDDLLVMGSNVEVISIFKSTTRPDLMFPAMLLSRFPSSPTDVHLDVSKRVLRSLAPFIFLSSHQCLTELAKRRGSEMHLQLGELSHIVVSSPEAAREVMKTHDINFAIRPYLLAVEILSTAIGGRCKLHETFLPILRELVELGAGFTITDMFHSFKLLPVISEMRAKLKRFYHDLDVMLERIIEEHKSRNANPKNSDDVTDDLVDVLLHLQDHGDLEISLTTDHIKAVILDMIGAGTETSSTTSEWAMSEMMKNPRVLEKAQAEAM</sequence>
<evidence type="ECO:0000256" key="1">
    <source>
        <dbReference type="ARBA" id="ARBA00001971"/>
    </source>
</evidence>
<keyword evidence="4" id="KW-0349">Heme</keyword>
<proteinExistence type="inferred from homology"/>
<dbReference type="GO" id="GO:0016020">
    <property type="term" value="C:membrane"/>
    <property type="evidence" value="ECO:0007669"/>
    <property type="project" value="UniProtKB-SubCell"/>
</dbReference>
<dbReference type="SUPFAM" id="SSF53098">
    <property type="entry name" value="Ribonuclease H-like"/>
    <property type="match status" value="1"/>
</dbReference>
<evidence type="ECO:0000256" key="4">
    <source>
        <dbReference type="ARBA" id="ARBA00022617"/>
    </source>
</evidence>
<name>A0A6A3AM66_HIBSY</name>
<dbReference type="GO" id="GO:0004497">
    <property type="term" value="F:monooxygenase activity"/>
    <property type="evidence" value="ECO:0007669"/>
    <property type="project" value="UniProtKB-KW"/>
</dbReference>
<keyword evidence="14" id="KW-1185">Reference proteome</keyword>
<feature type="domain" description="Integrase catalytic" evidence="12">
    <location>
        <begin position="243"/>
        <end position="281"/>
    </location>
</feature>
<dbReference type="Pfam" id="PF07727">
    <property type="entry name" value="RVT_2"/>
    <property type="match status" value="2"/>
</dbReference>
<keyword evidence="8" id="KW-0560">Oxidoreductase</keyword>
<accession>A0A6A3AM66</accession>
<dbReference type="Proteomes" id="UP000436088">
    <property type="component" value="Unassembled WGS sequence"/>
</dbReference>
<dbReference type="GO" id="GO:0016705">
    <property type="term" value="F:oxidoreductase activity, acting on paired donors, with incorporation or reduction of molecular oxygen"/>
    <property type="evidence" value="ECO:0007669"/>
    <property type="project" value="InterPro"/>
</dbReference>
<evidence type="ECO:0000256" key="2">
    <source>
        <dbReference type="ARBA" id="ARBA00004167"/>
    </source>
</evidence>
<dbReference type="PROSITE" id="PS50994">
    <property type="entry name" value="INTEGRASE"/>
    <property type="match status" value="1"/>
</dbReference>
<evidence type="ECO:0000256" key="9">
    <source>
        <dbReference type="ARBA" id="ARBA00023004"/>
    </source>
</evidence>
<dbReference type="GO" id="GO:0005506">
    <property type="term" value="F:iron ion binding"/>
    <property type="evidence" value="ECO:0007669"/>
    <property type="project" value="InterPro"/>
</dbReference>
<evidence type="ECO:0000256" key="11">
    <source>
        <dbReference type="ARBA" id="ARBA00023136"/>
    </source>
</evidence>
<dbReference type="GO" id="GO:0015074">
    <property type="term" value="P:DNA integration"/>
    <property type="evidence" value="ECO:0007669"/>
    <property type="project" value="InterPro"/>
</dbReference>
<evidence type="ECO:0000313" key="13">
    <source>
        <dbReference type="EMBL" id="KAE8704315.1"/>
    </source>
</evidence>
<comment type="similarity">
    <text evidence="3">Belongs to the cytochrome P450 family.</text>
</comment>
<evidence type="ECO:0000256" key="10">
    <source>
        <dbReference type="ARBA" id="ARBA00023033"/>
    </source>
</evidence>
<dbReference type="InterPro" id="IPR036397">
    <property type="entry name" value="RNaseH_sf"/>
</dbReference>
<evidence type="ECO:0000256" key="8">
    <source>
        <dbReference type="ARBA" id="ARBA00023002"/>
    </source>
</evidence>
<dbReference type="InterPro" id="IPR001584">
    <property type="entry name" value="Integrase_cat-core"/>
</dbReference>
<dbReference type="InterPro" id="IPR001128">
    <property type="entry name" value="Cyt_P450"/>
</dbReference>
<keyword evidence="11" id="KW-0472">Membrane</keyword>
<gene>
    <name evidence="13" type="ORF">F3Y22_tig00110458pilonHSYRG00484</name>
</gene>
<dbReference type="AlphaFoldDB" id="A0A6A3AM66"/>
<dbReference type="GO" id="GO:0003676">
    <property type="term" value="F:nucleic acid binding"/>
    <property type="evidence" value="ECO:0007669"/>
    <property type="project" value="InterPro"/>
</dbReference>
<comment type="cofactor">
    <cofactor evidence="1">
        <name>heme</name>
        <dbReference type="ChEBI" id="CHEBI:30413"/>
    </cofactor>
</comment>
<dbReference type="Gene3D" id="1.10.630.10">
    <property type="entry name" value="Cytochrome P450"/>
    <property type="match status" value="2"/>
</dbReference>
<keyword evidence="6" id="KW-0479">Metal-binding</keyword>
<dbReference type="PANTHER" id="PTHR47953:SF19">
    <property type="entry name" value="OS06G0641600 PROTEIN"/>
    <property type="match status" value="1"/>
</dbReference>
<keyword evidence="5" id="KW-0812">Transmembrane</keyword>
<dbReference type="InterPro" id="IPR012337">
    <property type="entry name" value="RNaseH-like_sf"/>
</dbReference>
<evidence type="ECO:0000256" key="5">
    <source>
        <dbReference type="ARBA" id="ARBA00022692"/>
    </source>
</evidence>
<evidence type="ECO:0000256" key="6">
    <source>
        <dbReference type="ARBA" id="ARBA00022723"/>
    </source>
</evidence>
<evidence type="ECO:0000256" key="3">
    <source>
        <dbReference type="ARBA" id="ARBA00010617"/>
    </source>
</evidence>
<dbReference type="EMBL" id="VEPZ02000994">
    <property type="protein sequence ID" value="KAE8704315.1"/>
    <property type="molecule type" value="Genomic_DNA"/>
</dbReference>
<dbReference type="PANTHER" id="PTHR47953">
    <property type="entry name" value="OS08G0105600 PROTEIN"/>
    <property type="match status" value="1"/>
</dbReference>
<evidence type="ECO:0000259" key="12">
    <source>
        <dbReference type="PROSITE" id="PS50994"/>
    </source>
</evidence>
<keyword evidence="9" id="KW-0408">Iron</keyword>
<dbReference type="InterPro" id="IPR043502">
    <property type="entry name" value="DNA/RNA_pol_sf"/>
</dbReference>
<dbReference type="GO" id="GO:0020037">
    <property type="term" value="F:heme binding"/>
    <property type="evidence" value="ECO:0007669"/>
    <property type="project" value="InterPro"/>
</dbReference>
<comment type="caution">
    <text evidence="13">The sequence shown here is derived from an EMBL/GenBank/DDBJ whole genome shotgun (WGS) entry which is preliminary data.</text>
</comment>
<organism evidence="13 14">
    <name type="scientific">Hibiscus syriacus</name>
    <name type="common">Rose of Sharon</name>
    <dbReference type="NCBI Taxonomy" id="106335"/>
    <lineage>
        <taxon>Eukaryota</taxon>
        <taxon>Viridiplantae</taxon>
        <taxon>Streptophyta</taxon>
        <taxon>Embryophyta</taxon>
        <taxon>Tracheophyta</taxon>
        <taxon>Spermatophyta</taxon>
        <taxon>Magnoliopsida</taxon>
        <taxon>eudicotyledons</taxon>
        <taxon>Gunneridae</taxon>
        <taxon>Pentapetalae</taxon>
        <taxon>rosids</taxon>
        <taxon>malvids</taxon>
        <taxon>Malvales</taxon>
        <taxon>Malvaceae</taxon>
        <taxon>Malvoideae</taxon>
        <taxon>Hibiscus</taxon>
    </lineage>
</organism>
<dbReference type="InterPro" id="IPR013103">
    <property type="entry name" value="RVT_2"/>
</dbReference>
<keyword evidence="7" id="KW-1133">Transmembrane helix</keyword>
<comment type="subcellular location">
    <subcellularLocation>
        <location evidence="2">Membrane</location>
        <topology evidence="2">Single-pass membrane protein</topology>
    </subcellularLocation>
</comment>
<protein>
    <submittedName>
        <fullName evidence="13">Cytochrome P450 71D10</fullName>
    </submittedName>
</protein>
<dbReference type="Pfam" id="PF00067">
    <property type="entry name" value="p450"/>
    <property type="match status" value="1"/>
</dbReference>
<dbReference type="InterPro" id="IPR036396">
    <property type="entry name" value="Cyt_P450_sf"/>
</dbReference>
<dbReference type="SUPFAM" id="SSF48264">
    <property type="entry name" value="Cytochrome P450"/>
    <property type="match status" value="1"/>
</dbReference>
<keyword evidence="10" id="KW-0503">Monooxygenase</keyword>
<evidence type="ECO:0000313" key="14">
    <source>
        <dbReference type="Proteomes" id="UP000436088"/>
    </source>
</evidence>
<dbReference type="InterPro" id="IPR052306">
    <property type="entry name" value="CYP450_71D"/>
</dbReference>
<dbReference type="SUPFAM" id="SSF56672">
    <property type="entry name" value="DNA/RNA polymerases"/>
    <property type="match status" value="1"/>
</dbReference>
<evidence type="ECO:0000256" key="7">
    <source>
        <dbReference type="ARBA" id="ARBA00022989"/>
    </source>
</evidence>